<evidence type="ECO:0000259" key="2">
    <source>
        <dbReference type="Pfam" id="PF06439"/>
    </source>
</evidence>
<dbReference type="GO" id="GO:0016787">
    <property type="term" value="F:hydrolase activity"/>
    <property type="evidence" value="ECO:0007669"/>
    <property type="project" value="InterPro"/>
</dbReference>
<feature type="signal peptide" evidence="1">
    <location>
        <begin position="1"/>
        <end position="32"/>
    </location>
</feature>
<feature type="domain" description="3-keto-alpha-glucoside-1,2-lyase/3-keto-2-hydroxy-glucal hydratase" evidence="2">
    <location>
        <begin position="43"/>
        <end position="234"/>
    </location>
</feature>
<sequence length="368" mass="40551">MSTVHSIRWMAFTALLAALLASGLSASGNNSADPTGNSQEEEGFVPLFNGQNLQGWVNVNCHPDTFYVKNGEIITTGQPTGFLRTERMYENFILEVEWMHVNKKEIANSGIFVWGDPLPAVGTPYTRGIEVQVLINYPKVDWATNHGDVFAIHGAKCVPDRPHPRGYMRCLPSEERVKGGGEWNHYRIIAKDGAIKLHVNGKEVSGVSQCVPRKGYLALESEGAECHFKNIRIKELPSSQPKAEEVAQSWQGHVSIFNGLTLEGWKAEAGTWKTSGGRLVAQGNAPLASGKEYGPCELLFDWRLPAAAKQRQWQIDVAGNKTTLSVPATGKPDAWRRETLRSSAAGLIIFHPIPGLEIMNVFLRPLDK</sequence>
<dbReference type="Pfam" id="PF06439">
    <property type="entry name" value="3keto-disac_hyd"/>
    <property type="match status" value="1"/>
</dbReference>
<keyword evidence="4" id="KW-1185">Reference proteome</keyword>
<proteinExistence type="predicted"/>
<dbReference type="Gene3D" id="2.60.120.560">
    <property type="entry name" value="Exo-inulinase, domain 1"/>
    <property type="match status" value="2"/>
</dbReference>
<evidence type="ECO:0000313" key="4">
    <source>
        <dbReference type="Proteomes" id="UP000542342"/>
    </source>
</evidence>
<evidence type="ECO:0000313" key="3">
    <source>
        <dbReference type="EMBL" id="MBA2227316.1"/>
    </source>
</evidence>
<protein>
    <submittedName>
        <fullName evidence="3">DUF1080 domain-containing protein</fullName>
    </submittedName>
</protein>
<comment type="caution">
    <text evidence="3">The sequence shown here is derived from an EMBL/GenBank/DDBJ whole genome shotgun (WGS) entry which is preliminary data.</text>
</comment>
<keyword evidence="1" id="KW-0732">Signal</keyword>
<dbReference type="InterPro" id="IPR010496">
    <property type="entry name" value="AL/BT2_dom"/>
</dbReference>
<dbReference type="EMBL" id="JACEFB010000013">
    <property type="protein sequence ID" value="MBA2227316.1"/>
    <property type="molecule type" value="Genomic_DNA"/>
</dbReference>
<feature type="chain" id="PRO_5030641946" evidence="1">
    <location>
        <begin position="33"/>
        <end position="368"/>
    </location>
</feature>
<dbReference type="AlphaFoldDB" id="A0A7V9ACI4"/>
<reference evidence="3 4" key="1">
    <citation type="submission" date="2020-07" db="EMBL/GenBank/DDBJ databases">
        <title>Thermogemmata thermophila gen. nov., sp. nov., a novel moderate thermophilic planctomycete from a Kamchatka hot spring.</title>
        <authorList>
            <person name="Elcheninov A.G."/>
            <person name="Podosokorskaya O.A."/>
            <person name="Kovaleva O.L."/>
            <person name="Novikov A."/>
            <person name="Bonch-Osmolovskaya E.A."/>
            <person name="Toshchakov S.V."/>
            <person name="Kublanov I.V."/>
        </authorList>
    </citation>
    <scope>NUCLEOTIDE SEQUENCE [LARGE SCALE GENOMIC DNA]</scope>
    <source>
        <strain evidence="3 4">2918</strain>
    </source>
</reference>
<accession>A0A7V9ACI4</accession>
<dbReference type="Proteomes" id="UP000542342">
    <property type="component" value="Unassembled WGS sequence"/>
</dbReference>
<name>A0A7V9ACI4_9BACT</name>
<dbReference type="RefSeq" id="WP_194539184.1">
    <property type="nucleotide sequence ID" value="NZ_JACEFB010000013.1"/>
</dbReference>
<gene>
    <name evidence="3" type="ORF">H0921_14235</name>
</gene>
<organism evidence="3 4">
    <name type="scientific">Thermogemmata fonticola</name>
    <dbReference type="NCBI Taxonomy" id="2755323"/>
    <lineage>
        <taxon>Bacteria</taxon>
        <taxon>Pseudomonadati</taxon>
        <taxon>Planctomycetota</taxon>
        <taxon>Planctomycetia</taxon>
        <taxon>Gemmatales</taxon>
        <taxon>Gemmataceae</taxon>
        <taxon>Thermogemmata</taxon>
    </lineage>
</organism>
<evidence type="ECO:0000256" key="1">
    <source>
        <dbReference type="SAM" id="SignalP"/>
    </source>
</evidence>